<dbReference type="GO" id="GO:0004553">
    <property type="term" value="F:hydrolase activity, hydrolyzing O-glycosyl compounds"/>
    <property type="evidence" value="ECO:0007669"/>
    <property type="project" value="InterPro"/>
</dbReference>
<dbReference type="InterPro" id="IPR013785">
    <property type="entry name" value="Aldolase_TIM"/>
</dbReference>
<evidence type="ECO:0000256" key="3">
    <source>
        <dbReference type="ARBA" id="ARBA00023295"/>
    </source>
</evidence>
<dbReference type="eggNOG" id="KOG2366">
    <property type="taxonomic scope" value="Eukaryota"/>
</dbReference>
<keyword evidence="2" id="KW-0378">Hydrolase</keyword>
<evidence type="ECO:0000256" key="1">
    <source>
        <dbReference type="ARBA" id="ARBA00009743"/>
    </source>
</evidence>
<dbReference type="Gene3D" id="3.20.20.70">
    <property type="entry name" value="Aldolase class I"/>
    <property type="match status" value="1"/>
</dbReference>
<dbReference type="InterPro" id="IPR002241">
    <property type="entry name" value="Glyco_hydro_27"/>
</dbReference>
<dbReference type="KEGG" id="smo:SELMODRAFT_423300"/>
<sequence length="220" mass="24791">MWAGKYVNSWQTSLDVKDRWPHIDLLADDNNLWASHAGPRGWNAEYPSHFSIWSIMKSALPQAPLIIGCELRTITKIHLKIYKNIQIIVVNQDSLGIRMQRALGNLNWKDEQFRQAESFPLPLGMSCYSNIFFSNKSFSGFLSKGHKVSQIGQSEDPGCFPGFASGNPVVVVKIYAREQQELQRISLEGEILTPEHFSDIVAGQPEEEALEVMPTLGQAF</sequence>
<gene>
    <name evidence="4" type="ORF">SELMODRAFT_423300</name>
</gene>
<dbReference type="GO" id="GO:0005975">
    <property type="term" value="P:carbohydrate metabolic process"/>
    <property type="evidence" value="ECO:0007669"/>
    <property type="project" value="InterPro"/>
</dbReference>
<dbReference type="AlphaFoldDB" id="D8SL82"/>
<organism evidence="5">
    <name type="scientific">Selaginella moellendorffii</name>
    <name type="common">Spikemoss</name>
    <dbReference type="NCBI Taxonomy" id="88036"/>
    <lineage>
        <taxon>Eukaryota</taxon>
        <taxon>Viridiplantae</taxon>
        <taxon>Streptophyta</taxon>
        <taxon>Embryophyta</taxon>
        <taxon>Tracheophyta</taxon>
        <taxon>Lycopodiopsida</taxon>
        <taxon>Selaginellales</taxon>
        <taxon>Selaginellaceae</taxon>
        <taxon>Selaginella</taxon>
    </lineage>
</organism>
<dbReference type="HOGENOM" id="CLU_1257956_0_0_1"/>
<dbReference type="InterPro" id="IPR017853">
    <property type="entry name" value="GH"/>
</dbReference>
<dbReference type="PANTHER" id="PTHR11452">
    <property type="entry name" value="ALPHA-GALACTOSIDASE/ALPHA-N-ACETYLGALACTOSAMINIDASE"/>
    <property type="match status" value="1"/>
</dbReference>
<keyword evidence="3" id="KW-0326">Glycosidase</keyword>
<keyword evidence="5" id="KW-1185">Reference proteome</keyword>
<accession>D8SL82</accession>
<evidence type="ECO:0000313" key="4">
    <source>
        <dbReference type="EMBL" id="EFJ14608.1"/>
    </source>
</evidence>
<dbReference type="PANTHER" id="PTHR11452:SF75">
    <property type="entry name" value="ALPHA-GALACTOSIDASE MEL1"/>
    <property type="match status" value="1"/>
</dbReference>
<reference evidence="4 5" key="1">
    <citation type="journal article" date="2011" name="Science">
        <title>The Selaginella genome identifies genetic changes associated with the evolution of vascular plants.</title>
        <authorList>
            <person name="Banks J.A."/>
            <person name="Nishiyama T."/>
            <person name="Hasebe M."/>
            <person name="Bowman J.L."/>
            <person name="Gribskov M."/>
            <person name="dePamphilis C."/>
            <person name="Albert V.A."/>
            <person name="Aono N."/>
            <person name="Aoyama T."/>
            <person name="Ambrose B.A."/>
            <person name="Ashton N.W."/>
            <person name="Axtell M.J."/>
            <person name="Barker E."/>
            <person name="Barker M.S."/>
            <person name="Bennetzen J.L."/>
            <person name="Bonawitz N.D."/>
            <person name="Chapple C."/>
            <person name="Cheng C."/>
            <person name="Correa L.G."/>
            <person name="Dacre M."/>
            <person name="DeBarry J."/>
            <person name="Dreyer I."/>
            <person name="Elias M."/>
            <person name="Engstrom E.M."/>
            <person name="Estelle M."/>
            <person name="Feng L."/>
            <person name="Finet C."/>
            <person name="Floyd S.K."/>
            <person name="Frommer W.B."/>
            <person name="Fujita T."/>
            <person name="Gramzow L."/>
            <person name="Gutensohn M."/>
            <person name="Harholt J."/>
            <person name="Hattori M."/>
            <person name="Heyl A."/>
            <person name="Hirai T."/>
            <person name="Hiwatashi Y."/>
            <person name="Ishikawa M."/>
            <person name="Iwata M."/>
            <person name="Karol K.G."/>
            <person name="Koehler B."/>
            <person name="Kolukisaoglu U."/>
            <person name="Kubo M."/>
            <person name="Kurata T."/>
            <person name="Lalonde S."/>
            <person name="Li K."/>
            <person name="Li Y."/>
            <person name="Litt A."/>
            <person name="Lyons E."/>
            <person name="Manning G."/>
            <person name="Maruyama T."/>
            <person name="Michael T.P."/>
            <person name="Mikami K."/>
            <person name="Miyazaki S."/>
            <person name="Morinaga S."/>
            <person name="Murata T."/>
            <person name="Mueller-Roeber B."/>
            <person name="Nelson D.R."/>
            <person name="Obara M."/>
            <person name="Oguri Y."/>
            <person name="Olmstead R.G."/>
            <person name="Onodera N."/>
            <person name="Petersen B.L."/>
            <person name="Pils B."/>
            <person name="Prigge M."/>
            <person name="Rensing S.A."/>
            <person name="Riano-Pachon D.M."/>
            <person name="Roberts A.W."/>
            <person name="Sato Y."/>
            <person name="Scheller H.V."/>
            <person name="Schulz B."/>
            <person name="Schulz C."/>
            <person name="Shakirov E.V."/>
            <person name="Shibagaki N."/>
            <person name="Shinohara N."/>
            <person name="Shippen D.E."/>
            <person name="Soerensen I."/>
            <person name="Sotooka R."/>
            <person name="Sugimoto N."/>
            <person name="Sugita M."/>
            <person name="Sumikawa N."/>
            <person name="Tanurdzic M."/>
            <person name="Theissen G."/>
            <person name="Ulvskov P."/>
            <person name="Wakazuki S."/>
            <person name="Weng J.K."/>
            <person name="Willats W.W."/>
            <person name="Wipf D."/>
            <person name="Wolf P.G."/>
            <person name="Yang L."/>
            <person name="Zimmer A.D."/>
            <person name="Zhu Q."/>
            <person name="Mitros T."/>
            <person name="Hellsten U."/>
            <person name="Loque D."/>
            <person name="Otillar R."/>
            <person name="Salamov A."/>
            <person name="Schmutz J."/>
            <person name="Shapiro H."/>
            <person name="Lindquist E."/>
            <person name="Lucas S."/>
            <person name="Rokhsar D."/>
            <person name="Grigoriev I.V."/>
        </authorList>
    </citation>
    <scope>NUCLEOTIDE SEQUENCE [LARGE SCALE GENOMIC DNA]</scope>
</reference>
<dbReference type="Gramene" id="EFJ14608">
    <property type="protein sequence ID" value="EFJ14608"/>
    <property type="gene ID" value="SELMODRAFT_423300"/>
</dbReference>
<comment type="similarity">
    <text evidence="1">Belongs to the glycosyl hydrolase 27 family.</text>
</comment>
<protein>
    <submittedName>
        <fullName evidence="4">Uncharacterized protein</fullName>
    </submittedName>
</protein>
<dbReference type="InParanoid" id="D8SL82"/>
<name>D8SL82_SELML</name>
<evidence type="ECO:0000256" key="2">
    <source>
        <dbReference type="ARBA" id="ARBA00022801"/>
    </source>
</evidence>
<dbReference type="EMBL" id="GL377626">
    <property type="protein sequence ID" value="EFJ14608.1"/>
    <property type="molecule type" value="Genomic_DNA"/>
</dbReference>
<evidence type="ECO:0000313" key="5">
    <source>
        <dbReference type="Proteomes" id="UP000001514"/>
    </source>
</evidence>
<proteinExistence type="inferred from homology"/>
<dbReference type="Proteomes" id="UP000001514">
    <property type="component" value="Unassembled WGS sequence"/>
</dbReference>
<dbReference type="SUPFAM" id="SSF51445">
    <property type="entry name" value="(Trans)glycosidases"/>
    <property type="match status" value="1"/>
</dbReference>